<proteinExistence type="predicted"/>
<comment type="caution">
    <text evidence="1">The sequence shown here is derived from an EMBL/GenBank/DDBJ whole genome shotgun (WGS) entry which is preliminary data.</text>
</comment>
<sequence length="163" mass="18157">MAETVHLYLKANGSDIQGESTQTSLGRENSIECLYFESGCITAREAGSGRATGRRQHQPILIRKRIDKSSPLIAKALVVNEVIEGTFKFFRPRPTGDGTTEQFYTVKIEKGRVASQRMFNPDSLVPARSTEPAQEEITFVFGSITWTYTDGGIEYQDTWDANA</sequence>
<dbReference type="AlphaFoldDB" id="A0A933S8I2"/>
<dbReference type="Proteomes" id="UP000696931">
    <property type="component" value="Unassembled WGS sequence"/>
</dbReference>
<protein>
    <submittedName>
        <fullName evidence="1">Type VI secretion system tube protein Hcp</fullName>
    </submittedName>
</protein>
<reference evidence="1" key="1">
    <citation type="submission" date="2020-07" db="EMBL/GenBank/DDBJ databases">
        <title>Huge and variable diversity of episymbiotic CPR bacteria and DPANN archaea in groundwater ecosystems.</title>
        <authorList>
            <person name="He C.Y."/>
            <person name="Keren R."/>
            <person name="Whittaker M."/>
            <person name="Farag I.F."/>
            <person name="Doudna J."/>
            <person name="Cate J.H.D."/>
            <person name="Banfield J.F."/>
        </authorList>
    </citation>
    <scope>NUCLEOTIDE SEQUENCE</scope>
    <source>
        <strain evidence="1">NC_groundwater_1813_Pr3_B-0.1um_71_17</strain>
    </source>
</reference>
<evidence type="ECO:0000313" key="2">
    <source>
        <dbReference type="Proteomes" id="UP000696931"/>
    </source>
</evidence>
<evidence type="ECO:0000313" key="1">
    <source>
        <dbReference type="EMBL" id="MBI5167866.1"/>
    </source>
</evidence>
<dbReference type="InterPro" id="IPR036624">
    <property type="entry name" value="Hcp1-lik_sf"/>
</dbReference>
<name>A0A933S8I2_UNCEI</name>
<dbReference type="Pfam" id="PF05638">
    <property type="entry name" value="T6SS_HCP"/>
    <property type="match status" value="1"/>
</dbReference>
<accession>A0A933S8I2</accession>
<dbReference type="NCBIfam" id="TIGR03344">
    <property type="entry name" value="VI_effect_Hcp1"/>
    <property type="match status" value="1"/>
</dbReference>
<dbReference type="EMBL" id="JACRIW010000001">
    <property type="protein sequence ID" value="MBI5167866.1"/>
    <property type="molecule type" value="Genomic_DNA"/>
</dbReference>
<dbReference type="Gene3D" id="2.30.110.20">
    <property type="entry name" value="Hcp1-like"/>
    <property type="match status" value="1"/>
</dbReference>
<dbReference type="InterPro" id="IPR008514">
    <property type="entry name" value="T6SS_Hcp"/>
</dbReference>
<organism evidence="1 2">
    <name type="scientific">Eiseniibacteriota bacterium</name>
    <dbReference type="NCBI Taxonomy" id="2212470"/>
    <lineage>
        <taxon>Bacteria</taxon>
        <taxon>Candidatus Eiseniibacteriota</taxon>
    </lineage>
</organism>
<dbReference type="SUPFAM" id="SSF141452">
    <property type="entry name" value="Hcp1-like"/>
    <property type="match status" value="1"/>
</dbReference>
<gene>
    <name evidence="1" type="primary">hcp</name>
    <name evidence="1" type="ORF">HZA61_00115</name>
</gene>